<feature type="compositionally biased region" description="Acidic residues" evidence="2">
    <location>
        <begin position="445"/>
        <end position="463"/>
    </location>
</feature>
<dbReference type="Gene3D" id="6.10.140.680">
    <property type="match status" value="1"/>
</dbReference>
<dbReference type="SMART" id="SM00228">
    <property type="entry name" value="PDZ"/>
    <property type="match status" value="1"/>
</dbReference>
<accession>A0A668RVT2</accession>
<reference evidence="6" key="2">
    <citation type="submission" date="2025-09" db="UniProtKB">
        <authorList>
            <consortium name="Ensembl"/>
        </authorList>
    </citation>
    <scope>IDENTIFICATION</scope>
</reference>
<dbReference type="InterPro" id="IPR040655">
    <property type="entry name" value="TIAM1_CC-Ex"/>
</dbReference>
<feature type="region of interest" description="Disordered" evidence="2">
    <location>
        <begin position="931"/>
        <end position="950"/>
    </location>
</feature>
<dbReference type="InterPro" id="IPR001331">
    <property type="entry name" value="GDS_CDC24_CS"/>
</dbReference>
<dbReference type="Gene3D" id="1.20.900.10">
    <property type="entry name" value="Dbl homology (DH) domain"/>
    <property type="match status" value="1"/>
</dbReference>
<dbReference type="Gene3D" id="2.30.29.30">
    <property type="entry name" value="Pleckstrin-homology domain (PH domain)/Phosphotyrosine-binding domain (PTB)"/>
    <property type="match status" value="2"/>
</dbReference>
<dbReference type="CDD" id="cd00160">
    <property type="entry name" value="RhoGEF"/>
    <property type="match status" value="1"/>
</dbReference>
<dbReference type="InterPro" id="IPR036034">
    <property type="entry name" value="PDZ_sf"/>
</dbReference>
<evidence type="ECO:0008006" key="8">
    <source>
        <dbReference type="Google" id="ProtNLM"/>
    </source>
</evidence>
<dbReference type="InterPro" id="IPR000219">
    <property type="entry name" value="DH_dom"/>
</dbReference>
<dbReference type="GO" id="GO:0005085">
    <property type="term" value="F:guanyl-nucleotide exchange factor activity"/>
    <property type="evidence" value="ECO:0007669"/>
    <property type="project" value="InterPro"/>
</dbReference>
<feature type="domain" description="DH" evidence="4">
    <location>
        <begin position="994"/>
        <end position="1188"/>
    </location>
</feature>
<dbReference type="PROSITE" id="PS50010">
    <property type="entry name" value="DH_2"/>
    <property type="match status" value="1"/>
</dbReference>
<protein>
    <recommendedName>
        <fullName evidence="8">TIAM Rac1 associated GEF 2a</fullName>
    </recommendedName>
</protein>
<dbReference type="GO" id="GO:0007264">
    <property type="term" value="P:small GTPase-mediated signal transduction"/>
    <property type="evidence" value="ECO:0007669"/>
    <property type="project" value="InterPro"/>
</dbReference>
<dbReference type="Pfam" id="PF00595">
    <property type="entry name" value="PDZ"/>
    <property type="match status" value="1"/>
</dbReference>
<gene>
    <name evidence="6" type="primary">LEMD3</name>
</gene>
<dbReference type="Pfam" id="PF00169">
    <property type="entry name" value="PH"/>
    <property type="match status" value="1"/>
</dbReference>
<dbReference type="InterPro" id="IPR043537">
    <property type="entry name" value="Tiam1/Tiam2/Sif"/>
</dbReference>
<sequence length="1513" mass="167337">MGNADSHSSFVSPAKPSCSFRFSSRREEVTSARSWWRSSQGGCRSRGKSYLNHPTAGSPYTSWHYEPAPKAARGGAKLRAGSPQRLCRGERGQFGGIERASLKSSGSPKVLLSNDGSMRVEFTKARVEPQGLSSLPTITATATTAAGAEASLRTSNGSSLSSDGSWYDSPWGNGELTDNVFVCRQNADNSSGYTTATSSSGYNTFFSTQGEDISPGFSSTLLFPTTETNVFAAATTGYNTCSSGRTEDSGIGDSELLQPDLTDFSLISAPGVYSSHNTLPAFPTDAGTPAGEAALLDDVTQKEEGSAGDMEEHYSSCTLPCRNVESASTASVGNNRKDLLKSRIRRLSDWTGSLSRKKRRIQEPFATDTASVFISGLNAGAVSCSALWSSDPLHSVNHNQFPTLHCGSSRSLNQNSDAQRQNIYENFMQELEMGCSSTADRTEPSEGDGDEGEEDEEEMDGDVEVGGGEQLDVLFEKEQGVVRRAGWLSFKALITLNKDRKLELVARRKWRHYWVTLKGCTLLFYETYGRSSGSADQELSPRYALLADDSIVQAIPEHPRKEHVFCLSNSYGDVYLFQATSQTDLENWVTAIHSASASLLVKRQGKEDTLRLLRSQSRSLLHKIDMDGKMKKMAELQLSIIKEPKSRKAVESQIQQWEQNLEKLNLDLFRLRCYLSSLQGSELPNPKSLLAVASRPSKSMLGRLGVFSVSSFHALVCSREEATLRQRCRSLSGGNRRRGLPSSLKVLDDLNRRSRSCKHSAHQNLDCAPKQMEAAPPAGHSADLQLRDEQQLPAVGVFTLNICRPDGHKDFGFAVTGHVDGAGKSHVFVSEVDPLGLSSRDGLRAGDEVLAVNGAPVSGLDLDLLQSLFRHQKLQLLLRRDESPEAEEPADLWPDHADPFHPRCQPPATNIHTWITDSSVITDADSVLPPVFNDTSARTPQDTEPSEQNLDRVYSLYQTFPEGQTGDGDNPKNPYGREVGLQPVSPTHLSVCQRLRKVIQELVDTEKSYVKDLVCLFDIYLTPLQKETFLSKDEMEALFGSLPEMLDFQRVFLQTLEERIATCPNFSSLETPEQFKKLLFPLGGSFLYYADHFKLYSGFCANHIKVQKVLERAKTDAAFKQFLEARNPTNQHSSSLESYLIKPVQRVLKYPLLLRELVSLTDAESPEHAHLTEALRAMEKVASHINEMQKIYEDYGCVFDQLAAEQSGADKQVTEISMGEFLVHSSVVWLNPLPCLGRLRKEPELTLFVFKRAVILVYRENSKLKKKMTSSRSADLDPFRFRWLIPVSAVQVRPANITGSEDPCVWELVHSRSEVEGRPETVFQLCSSGLETKASVLRALRSLLRDRAPVGSLRRSRLSTAERSASWRRRQQRCSDAQKTIPHQLEESCRSDGVLGDTCSEPLLPSHASSSSAAAGMRGRLCSLTSELEAQLQRLNFREEEVEQGGTSISEEEKNKRSSSLRRSPGDLQDLSNLLERDFSVQSMTSMINEDCFYDPLLGLPTTAAMPAVQGQS</sequence>
<evidence type="ECO:0000259" key="4">
    <source>
        <dbReference type="PROSITE" id="PS50010"/>
    </source>
</evidence>
<dbReference type="SMART" id="SM00325">
    <property type="entry name" value="RhoGEF"/>
    <property type="match status" value="1"/>
</dbReference>
<dbReference type="InterPro" id="IPR035899">
    <property type="entry name" value="DBL_dom_sf"/>
</dbReference>
<dbReference type="PANTHER" id="PTHR46001:SF5">
    <property type="entry name" value="RHO GUANINE NUCLEOTIDE EXCHANGE FACTOR TIAM2"/>
    <property type="match status" value="1"/>
</dbReference>
<dbReference type="PROSITE" id="PS50003">
    <property type="entry name" value="PH_DOMAIN"/>
    <property type="match status" value="1"/>
</dbReference>
<dbReference type="InterPro" id="IPR055230">
    <property type="entry name" value="PH_Tiam1/2"/>
</dbReference>
<feature type="region of interest" description="Disordered" evidence="2">
    <location>
        <begin position="1439"/>
        <end position="1469"/>
    </location>
</feature>
<feature type="compositionally biased region" description="Polar residues" evidence="2">
    <location>
        <begin position="31"/>
        <end position="42"/>
    </location>
</feature>
<evidence type="ECO:0000256" key="2">
    <source>
        <dbReference type="SAM" id="MobiDB-lite"/>
    </source>
</evidence>
<reference evidence="6" key="1">
    <citation type="submission" date="2025-08" db="UniProtKB">
        <authorList>
            <consortium name="Ensembl"/>
        </authorList>
    </citation>
    <scope>IDENTIFICATION</scope>
</reference>
<dbReference type="InterPro" id="IPR001849">
    <property type="entry name" value="PH_domain"/>
</dbReference>
<dbReference type="Pfam" id="PF23014">
    <property type="entry name" value="PH_Tiam1"/>
    <property type="match status" value="1"/>
</dbReference>
<feature type="region of interest" description="Disordered" evidence="2">
    <location>
        <begin position="31"/>
        <end position="51"/>
    </location>
</feature>
<dbReference type="PANTHER" id="PTHR46001">
    <property type="entry name" value="TIAM (MAMMALIAN TUMOR INVASION AND METASTASIS FACTOR) HOMOLOG"/>
    <property type="match status" value="1"/>
</dbReference>
<feature type="domain" description="PH" evidence="3">
    <location>
        <begin position="481"/>
        <end position="597"/>
    </location>
</feature>
<evidence type="ECO:0000259" key="5">
    <source>
        <dbReference type="PROSITE" id="PS50106"/>
    </source>
</evidence>
<dbReference type="SUPFAM" id="SSF50729">
    <property type="entry name" value="PH domain-like"/>
    <property type="match status" value="2"/>
</dbReference>
<dbReference type="OMA" id="YTSWHYE"/>
<evidence type="ECO:0000313" key="7">
    <source>
        <dbReference type="Proteomes" id="UP000472276"/>
    </source>
</evidence>
<dbReference type="SUPFAM" id="SSF48065">
    <property type="entry name" value="DBL homology domain (DH-domain)"/>
    <property type="match status" value="1"/>
</dbReference>
<evidence type="ECO:0000256" key="1">
    <source>
        <dbReference type="ARBA" id="ARBA00022737"/>
    </source>
</evidence>
<feature type="compositionally biased region" description="Polar residues" evidence="2">
    <location>
        <begin position="933"/>
        <end position="948"/>
    </location>
</feature>
<name>A0A668RVT2_OREAU</name>
<dbReference type="Ensembl" id="ENSOABT00000009122.2">
    <property type="protein sequence ID" value="ENSOABP00000008802.2"/>
    <property type="gene ID" value="ENSOABG00000004782.2"/>
</dbReference>
<dbReference type="SMART" id="SM00233">
    <property type="entry name" value="PH"/>
    <property type="match status" value="2"/>
</dbReference>
<keyword evidence="1" id="KW-0677">Repeat</keyword>
<evidence type="ECO:0000313" key="6">
    <source>
        <dbReference type="Ensembl" id="ENSOABP00000008802.2"/>
    </source>
</evidence>
<dbReference type="InterPro" id="IPR001478">
    <property type="entry name" value="PDZ"/>
</dbReference>
<dbReference type="Pfam" id="PF00621">
    <property type="entry name" value="RhoGEF"/>
    <property type="match status" value="1"/>
</dbReference>
<dbReference type="InterPro" id="IPR011993">
    <property type="entry name" value="PH-like_dom_sf"/>
</dbReference>
<dbReference type="PROSITE" id="PS50106">
    <property type="entry name" value="PDZ"/>
    <property type="match status" value="1"/>
</dbReference>
<dbReference type="Pfam" id="PF18385">
    <property type="entry name" value="Tiam_CC_Ex"/>
    <property type="match status" value="1"/>
</dbReference>
<feature type="region of interest" description="Disordered" evidence="2">
    <location>
        <begin position="435"/>
        <end position="464"/>
    </location>
</feature>
<keyword evidence="7" id="KW-1185">Reference proteome</keyword>
<dbReference type="Gene3D" id="2.30.42.10">
    <property type="match status" value="1"/>
</dbReference>
<dbReference type="CDD" id="cd00136">
    <property type="entry name" value="PDZ_canonical"/>
    <property type="match status" value="1"/>
</dbReference>
<dbReference type="CDD" id="cd01230">
    <property type="entry name" value="PH1_Tiam1_2"/>
    <property type="match status" value="1"/>
</dbReference>
<feature type="domain" description="PDZ" evidence="5">
    <location>
        <begin position="799"/>
        <end position="870"/>
    </location>
</feature>
<dbReference type="Proteomes" id="UP000472276">
    <property type="component" value="Unassembled WGS sequence"/>
</dbReference>
<organism evidence="6 7">
    <name type="scientific">Oreochromis aureus</name>
    <name type="common">Israeli tilapia</name>
    <name type="synonym">Chromis aureus</name>
    <dbReference type="NCBI Taxonomy" id="47969"/>
    <lineage>
        <taxon>Eukaryota</taxon>
        <taxon>Metazoa</taxon>
        <taxon>Chordata</taxon>
        <taxon>Craniata</taxon>
        <taxon>Vertebrata</taxon>
        <taxon>Euteleostomi</taxon>
        <taxon>Actinopterygii</taxon>
        <taxon>Neopterygii</taxon>
        <taxon>Teleostei</taxon>
        <taxon>Neoteleostei</taxon>
        <taxon>Acanthomorphata</taxon>
        <taxon>Ovalentaria</taxon>
        <taxon>Cichlomorphae</taxon>
        <taxon>Cichliformes</taxon>
        <taxon>Cichlidae</taxon>
        <taxon>African cichlids</taxon>
        <taxon>Pseudocrenilabrinae</taxon>
        <taxon>Oreochromini</taxon>
        <taxon>Oreochromis</taxon>
    </lineage>
</organism>
<evidence type="ECO:0000259" key="3">
    <source>
        <dbReference type="PROSITE" id="PS50003"/>
    </source>
</evidence>
<dbReference type="SUPFAM" id="SSF50156">
    <property type="entry name" value="PDZ domain-like"/>
    <property type="match status" value="1"/>
</dbReference>
<proteinExistence type="predicted"/>
<dbReference type="PROSITE" id="PS00741">
    <property type="entry name" value="DH_1"/>
    <property type="match status" value="1"/>
</dbReference>